<accession>A0ABY2QSH3</accession>
<feature type="chain" id="PRO_5045109825" evidence="1">
    <location>
        <begin position="27"/>
        <end position="330"/>
    </location>
</feature>
<gene>
    <name evidence="2" type="ORF">E9677_18420</name>
</gene>
<reference evidence="2 3" key="1">
    <citation type="submission" date="2019-04" db="EMBL/GenBank/DDBJ databases">
        <title>Genome sequence of strain 7209-2.</title>
        <authorList>
            <person name="Gao J."/>
            <person name="Sun J."/>
        </authorList>
    </citation>
    <scope>NUCLEOTIDE SEQUENCE [LARGE SCALE GENOMIC DNA]</scope>
    <source>
        <strain evidence="2 3">7209-2</strain>
    </source>
</reference>
<organism evidence="2 3">
    <name type="scientific">Rhizobium rhizophilum</name>
    <dbReference type="NCBI Taxonomy" id="1850373"/>
    <lineage>
        <taxon>Bacteria</taxon>
        <taxon>Pseudomonadati</taxon>
        <taxon>Pseudomonadota</taxon>
        <taxon>Alphaproteobacteria</taxon>
        <taxon>Hyphomicrobiales</taxon>
        <taxon>Rhizobiaceae</taxon>
        <taxon>Rhizobium/Agrobacterium group</taxon>
        <taxon>Rhizobium</taxon>
    </lineage>
</organism>
<evidence type="ECO:0000313" key="2">
    <source>
        <dbReference type="EMBL" id="THV12701.1"/>
    </source>
</evidence>
<feature type="signal peptide" evidence="1">
    <location>
        <begin position="1"/>
        <end position="26"/>
    </location>
</feature>
<evidence type="ECO:0000313" key="3">
    <source>
        <dbReference type="Proteomes" id="UP000309667"/>
    </source>
</evidence>
<dbReference type="RefSeq" id="WP_136559490.1">
    <property type="nucleotide sequence ID" value="NZ_STGT01000004.1"/>
</dbReference>
<comment type="caution">
    <text evidence="2">The sequence shown here is derived from an EMBL/GenBank/DDBJ whole genome shotgun (WGS) entry which is preliminary data.</text>
</comment>
<proteinExistence type="predicted"/>
<name>A0ABY2QSH3_9HYPH</name>
<dbReference type="EMBL" id="STGT01000004">
    <property type="protein sequence ID" value="THV12701.1"/>
    <property type="molecule type" value="Genomic_DNA"/>
</dbReference>
<dbReference type="Proteomes" id="UP000309667">
    <property type="component" value="Unassembled WGS sequence"/>
</dbReference>
<keyword evidence="3" id="KW-1185">Reference proteome</keyword>
<sequence>MTASRLSALGLIAGLGLAPAAPTANAVEFRSTYSETRNCPVTEEGDDGFIRECTGPGNVRAVLQYVDGLFGVFYLPMGGKARMGLDDMLEVSPNARQPYGAKHEWRQRVGDGAPCAAIIRAYTPLGELLVVTELATGSRLGRVKTNQQARDLADRACRNMDQQPAVAATTTSIETGSALAARPASLPPSTTTTTAAAMVPVATDDIDGLIASGQERFRKVYIETGISGAIEAIEECYSAFNREPSFARLVQCGALDLVAADTDQSVLAGQSDLQQAFLAKEAPAERIAAGVARLGLDHAARDNLSEVLGIGAAPTRQSQKETGSVFDFSE</sequence>
<keyword evidence="1" id="KW-0732">Signal</keyword>
<protein>
    <submittedName>
        <fullName evidence="2">Uncharacterized protein</fullName>
    </submittedName>
</protein>
<evidence type="ECO:0000256" key="1">
    <source>
        <dbReference type="SAM" id="SignalP"/>
    </source>
</evidence>